<proteinExistence type="predicted"/>
<dbReference type="EMBL" id="KV745006">
    <property type="protein sequence ID" value="OCK79435.1"/>
    <property type="molecule type" value="Genomic_DNA"/>
</dbReference>
<dbReference type="PANTHER" id="PTHR23242">
    <property type="entry name" value="TRANSCRIPTION FACTOR HOXA13"/>
    <property type="match status" value="1"/>
</dbReference>
<keyword evidence="4" id="KW-1185">Reference proteome</keyword>
<evidence type="ECO:0000313" key="3">
    <source>
        <dbReference type="EMBL" id="OCK79435.1"/>
    </source>
</evidence>
<protein>
    <recommendedName>
        <fullName evidence="5">Transcription factor hoxa13</fullName>
    </recommendedName>
</protein>
<gene>
    <name evidence="3" type="ORF">K432DRAFT_383064</name>
</gene>
<sequence length="1409" mass="150232">MNGRSKKPKKEPNGHINGHVNGHTNSKMNGQVSRPAKLTKPVKPRGSLIGSLFSISARLLSWYLLITIIFRCPSSVSDLSESSPQACRPYLQARSYATPYVDPYYQAYLAPQVAKIRPHADRFNEKVYTPVAAFSKDKYDIYGAHRVEKAQAYLQEEWNKAIRPQLDVAKAKSKAQYDLYLAPHIKQTSAAVMPYYEKTKTAALDTFHQRLLPAYQAALPYAQKVYSQGHHITAHVIFPFVQSAQDSSFTFISRRVWPQLRVLYGANVEPQLVRIRERLGRYRDGKNMEAAVDAVDGSSSINSASSKFSSDSSSVVGTATQATEVMTTTSSAGPAEETWNDSEVREKIANDLRTWQAKFATAADKGAEDLEERVQEITSRQIESQVHGHGRALLIQLEETTKSTFEHLKSTIKQAVKKIPEDVTEQQLESAHEHLLENIRSAGIAIKDKAQALRTWRKKYDQETDSLVKAAITSTVAVLDNIQDLGLQEVGMRWAWMDGVTYKDWAKYHELKHTLEEWRNEVEAVGSRHEGLLQAHQESKMVEDEAMGIAADAAKELARLKEVAKWKIWAEDSTDDFSSKKVPARVFKVAEAVKENVEESASNVSESFIGSETPATESLVSAEKDKVGEVSSKLSESIIGTEPNVAEKAATAISEAVASSQATTDNFSSVESFKVEDVSSAGQSVVSAAKFKTDQIKSIVGTPAPPHESALSEASSSLSSVASIASETPKKVWSGAMAQRVEAKEIIYEDSIDDSDDMSYSEKIQSVVSEAGDRAADVTRAISEAILKPSSTQGTAESVTSLASEQYERALSAASSVLYGTEQGIVESMSSVASDKYAQAVTAASYAIYGTPKPALESLQGEASARYSGAVSLASEQYSIAKARVSEMVSGTPKPVHEEMLSSIEKAYSGSLSAASERLQVALQYTDTIKGYASSPSQGALESISSIAISKLSDGLSLASAQYTSAKIAAGAQPTPAHEDYMTEAQRRYYEGIGLAHARYSEFVDAASSAVYGTPTLAHQSAISAAQSVASSKATEAIYGTQQGTAESIASVILDSAASVASQASSSIIGSETPWTESVASQASQNWEAMVSKASEQVYGAPTPFIESVLFQAGAYGAQATEAAVARYAAVQALISDLVIGKEPDFTESVMSRLSSAYYTGYPAVASSASSYANENYETATSYAADAYSSASSVVSSIFTPPATLEAILESASERINAAVEAASVQVYGTTKGTVEQATEAAASAYSSVQSKASEAIYGTQPSYAEAAQASLADVAASAQSAISVALYGTPTGTIESMTSGAASIYSSISLVASEKASSAMSAAGENYEAARGQVSSAIYGPEQGAMESASSRLAAAIESARVKLSGMYEGAGETVGEGLEQAKSSIEEFASSVSSAVSAATERARDEL</sequence>
<evidence type="ECO:0008006" key="5">
    <source>
        <dbReference type="Google" id="ProtNLM"/>
    </source>
</evidence>
<dbReference type="OrthoDB" id="3260408at2759"/>
<feature type="transmembrane region" description="Helical" evidence="2">
    <location>
        <begin position="47"/>
        <end position="70"/>
    </location>
</feature>
<organism evidence="3 4">
    <name type="scientific">Lepidopterella palustris CBS 459.81</name>
    <dbReference type="NCBI Taxonomy" id="1314670"/>
    <lineage>
        <taxon>Eukaryota</taxon>
        <taxon>Fungi</taxon>
        <taxon>Dikarya</taxon>
        <taxon>Ascomycota</taxon>
        <taxon>Pezizomycotina</taxon>
        <taxon>Dothideomycetes</taxon>
        <taxon>Pleosporomycetidae</taxon>
        <taxon>Mytilinidiales</taxon>
        <taxon>Argynnaceae</taxon>
        <taxon>Lepidopterella</taxon>
    </lineage>
</organism>
<evidence type="ECO:0000256" key="2">
    <source>
        <dbReference type="SAM" id="Phobius"/>
    </source>
</evidence>
<dbReference type="PANTHER" id="PTHR23242:SF9">
    <property type="entry name" value="TRANSCRIPTION FACTOR HOXA13"/>
    <property type="match status" value="1"/>
</dbReference>
<feature type="region of interest" description="Disordered" evidence="1">
    <location>
        <begin position="1"/>
        <end position="42"/>
    </location>
</feature>
<accession>A0A8E2E8L1</accession>
<keyword evidence="2" id="KW-0812">Transmembrane</keyword>
<feature type="compositionally biased region" description="Polar residues" evidence="1">
    <location>
        <begin position="22"/>
        <end position="32"/>
    </location>
</feature>
<dbReference type="Proteomes" id="UP000250266">
    <property type="component" value="Unassembled WGS sequence"/>
</dbReference>
<keyword evidence="2" id="KW-0472">Membrane</keyword>
<reference evidence="3 4" key="1">
    <citation type="journal article" date="2016" name="Nat. Commun.">
        <title>Ectomycorrhizal ecology is imprinted in the genome of the dominant symbiotic fungus Cenococcum geophilum.</title>
        <authorList>
            <consortium name="DOE Joint Genome Institute"/>
            <person name="Peter M."/>
            <person name="Kohler A."/>
            <person name="Ohm R.A."/>
            <person name="Kuo A."/>
            <person name="Krutzmann J."/>
            <person name="Morin E."/>
            <person name="Arend M."/>
            <person name="Barry K.W."/>
            <person name="Binder M."/>
            <person name="Choi C."/>
            <person name="Clum A."/>
            <person name="Copeland A."/>
            <person name="Grisel N."/>
            <person name="Haridas S."/>
            <person name="Kipfer T."/>
            <person name="LaButti K."/>
            <person name="Lindquist E."/>
            <person name="Lipzen A."/>
            <person name="Maire R."/>
            <person name="Meier B."/>
            <person name="Mihaltcheva S."/>
            <person name="Molinier V."/>
            <person name="Murat C."/>
            <person name="Poggeler S."/>
            <person name="Quandt C.A."/>
            <person name="Sperisen C."/>
            <person name="Tritt A."/>
            <person name="Tisserant E."/>
            <person name="Crous P.W."/>
            <person name="Henrissat B."/>
            <person name="Nehls U."/>
            <person name="Egli S."/>
            <person name="Spatafora J.W."/>
            <person name="Grigoriev I.V."/>
            <person name="Martin F.M."/>
        </authorList>
    </citation>
    <scope>NUCLEOTIDE SEQUENCE [LARGE SCALE GENOMIC DNA]</scope>
    <source>
        <strain evidence="3 4">CBS 459.81</strain>
    </source>
</reference>
<name>A0A8E2E8L1_9PEZI</name>
<evidence type="ECO:0000313" key="4">
    <source>
        <dbReference type="Proteomes" id="UP000250266"/>
    </source>
</evidence>
<evidence type="ECO:0000256" key="1">
    <source>
        <dbReference type="SAM" id="MobiDB-lite"/>
    </source>
</evidence>
<keyword evidence="2" id="KW-1133">Transmembrane helix</keyword>